<comment type="pathway">
    <text evidence="2">Carotenoid biosynthesis.</text>
</comment>
<name>A0A2A9PF57_OPHUN</name>
<evidence type="ECO:0000256" key="5">
    <source>
        <dbReference type="ARBA" id="ARBA00022989"/>
    </source>
</evidence>
<comment type="subcellular location">
    <subcellularLocation>
        <location evidence="1">Membrane</location>
        <topology evidence="1">Multi-pass membrane protein</topology>
    </subcellularLocation>
</comment>
<keyword evidence="7" id="KW-0413">Isomerase</keyword>
<evidence type="ECO:0008006" key="11">
    <source>
        <dbReference type="Google" id="ProtNLM"/>
    </source>
</evidence>
<evidence type="ECO:0000256" key="4">
    <source>
        <dbReference type="ARBA" id="ARBA00022746"/>
    </source>
</evidence>
<dbReference type="STRING" id="268505.A0A2A9PF57"/>
<keyword evidence="4" id="KW-0125">Carotenoid biosynthesis</keyword>
<keyword evidence="5 8" id="KW-1133">Transmembrane helix</keyword>
<reference evidence="9 10" key="2">
    <citation type="journal article" date="2017" name="Sci. Rep.">
        <title>Ant-infecting Ophiocordyceps genomes reveal a high diversity of potential behavioral manipulation genes and a possible major role for enterotoxins.</title>
        <authorList>
            <person name="de Bekker C."/>
            <person name="Ohm R.A."/>
            <person name="Evans H.C."/>
            <person name="Brachmann A."/>
            <person name="Hughes D.P."/>
        </authorList>
    </citation>
    <scope>NUCLEOTIDE SEQUENCE [LARGE SCALE GENOMIC DNA]</scope>
    <source>
        <strain evidence="9 10">SC16a</strain>
    </source>
</reference>
<dbReference type="GO" id="GO:0016117">
    <property type="term" value="P:carotenoid biosynthetic process"/>
    <property type="evidence" value="ECO:0007669"/>
    <property type="project" value="UniProtKB-KW"/>
</dbReference>
<keyword evidence="6 8" id="KW-0472">Membrane</keyword>
<evidence type="ECO:0000313" key="10">
    <source>
        <dbReference type="Proteomes" id="UP000037136"/>
    </source>
</evidence>
<proteinExistence type="predicted"/>
<dbReference type="GO" id="GO:0016020">
    <property type="term" value="C:membrane"/>
    <property type="evidence" value="ECO:0007669"/>
    <property type="project" value="UniProtKB-SubCell"/>
</dbReference>
<evidence type="ECO:0000313" key="9">
    <source>
        <dbReference type="EMBL" id="PFH59533.1"/>
    </source>
</evidence>
<evidence type="ECO:0000256" key="7">
    <source>
        <dbReference type="ARBA" id="ARBA00023235"/>
    </source>
</evidence>
<dbReference type="GO" id="GO:0045436">
    <property type="term" value="F:lycopene beta cyclase activity"/>
    <property type="evidence" value="ECO:0007669"/>
    <property type="project" value="UniProtKB-ARBA"/>
</dbReference>
<evidence type="ECO:0000256" key="8">
    <source>
        <dbReference type="SAM" id="Phobius"/>
    </source>
</evidence>
<organism evidence="9 10">
    <name type="scientific">Ophiocordyceps unilateralis</name>
    <name type="common">Zombie-ant fungus</name>
    <name type="synonym">Torrubia unilateralis</name>
    <dbReference type="NCBI Taxonomy" id="268505"/>
    <lineage>
        <taxon>Eukaryota</taxon>
        <taxon>Fungi</taxon>
        <taxon>Dikarya</taxon>
        <taxon>Ascomycota</taxon>
        <taxon>Pezizomycotina</taxon>
        <taxon>Sordariomycetes</taxon>
        <taxon>Hypocreomycetidae</taxon>
        <taxon>Hypocreales</taxon>
        <taxon>Ophiocordycipitaceae</taxon>
        <taxon>Ophiocordyceps</taxon>
    </lineage>
</organism>
<dbReference type="NCBIfam" id="TIGR03462">
    <property type="entry name" value="CarR_dom_SF"/>
    <property type="match status" value="1"/>
</dbReference>
<evidence type="ECO:0000256" key="2">
    <source>
        <dbReference type="ARBA" id="ARBA00004829"/>
    </source>
</evidence>
<evidence type="ECO:0000256" key="3">
    <source>
        <dbReference type="ARBA" id="ARBA00022692"/>
    </source>
</evidence>
<feature type="transmembrane region" description="Helical" evidence="8">
    <location>
        <begin position="99"/>
        <end position="118"/>
    </location>
</feature>
<feature type="transmembrane region" description="Helical" evidence="8">
    <location>
        <begin position="144"/>
        <end position="165"/>
    </location>
</feature>
<gene>
    <name evidence="9" type="ORF">XA68_12200</name>
</gene>
<keyword evidence="3 8" id="KW-0812">Transmembrane</keyword>
<evidence type="ECO:0000256" key="6">
    <source>
        <dbReference type="ARBA" id="ARBA00023136"/>
    </source>
</evidence>
<dbReference type="GO" id="GO:0016872">
    <property type="term" value="F:intramolecular lyase activity"/>
    <property type="evidence" value="ECO:0007669"/>
    <property type="project" value="InterPro"/>
</dbReference>
<accession>A0A2A9PF57</accession>
<comment type="caution">
    <text evidence="9">The sequence shown here is derived from an EMBL/GenBank/DDBJ whole genome shotgun (WGS) entry which is preliminary data.</text>
</comment>
<sequence>MDYLTGLVDDCRLLAVFLAARDVQDICIGIDRRPDAILGFTLFSIPLEEVFFFVTQTYDTGLLDTHTYMSLILAWVTPFLTLQWAAGSHFLLALPRARLLLAVALPSVYLCMVDTLALRRGTWVIEDGTKLGYDVLGLIEVEEVVFFFATNLMIVVGLVTIDYYIAMEEYQMASSPVP</sequence>
<feature type="transmembrane region" description="Helical" evidence="8">
    <location>
        <begin position="36"/>
        <end position="55"/>
    </location>
</feature>
<dbReference type="AlphaFoldDB" id="A0A2A9PF57"/>
<dbReference type="OrthoDB" id="4922382at2759"/>
<protein>
    <recommendedName>
        <fullName evidence="11">Lycopene cyclase domain-containing protein</fullName>
    </recommendedName>
</protein>
<dbReference type="Proteomes" id="UP000037136">
    <property type="component" value="Unassembled WGS sequence"/>
</dbReference>
<dbReference type="InterPro" id="IPR017825">
    <property type="entry name" value="Lycopene_cyclase_dom"/>
</dbReference>
<reference evidence="9 10" key="1">
    <citation type="journal article" date="2015" name="BMC Genomics">
        <title>Gene expression during zombie ant biting behavior reflects the complexity underlying fungal parasitic behavioral manipulation.</title>
        <authorList>
            <person name="de Bekker C."/>
            <person name="Ohm R.A."/>
            <person name="Loreto R.G."/>
            <person name="Sebastian A."/>
            <person name="Albert I."/>
            <person name="Merrow M."/>
            <person name="Brachmann A."/>
            <person name="Hughes D.P."/>
        </authorList>
    </citation>
    <scope>NUCLEOTIDE SEQUENCE [LARGE SCALE GENOMIC DNA]</scope>
    <source>
        <strain evidence="9 10">SC16a</strain>
    </source>
</reference>
<keyword evidence="10" id="KW-1185">Reference proteome</keyword>
<evidence type="ECO:0000256" key="1">
    <source>
        <dbReference type="ARBA" id="ARBA00004141"/>
    </source>
</evidence>
<feature type="transmembrane region" description="Helical" evidence="8">
    <location>
        <begin position="67"/>
        <end position="87"/>
    </location>
</feature>
<dbReference type="EMBL" id="LAZP02000191">
    <property type="protein sequence ID" value="PFH59533.1"/>
    <property type="molecule type" value="Genomic_DNA"/>
</dbReference>